<evidence type="ECO:0000313" key="4">
    <source>
        <dbReference type="Proteomes" id="UP000030588"/>
    </source>
</evidence>
<feature type="transmembrane region" description="Helical" evidence="1">
    <location>
        <begin position="103"/>
        <end position="124"/>
    </location>
</feature>
<evidence type="ECO:0000313" key="5">
    <source>
        <dbReference type="Proteomes" id="UP000476934"/>
    </source>
</evidence>
<feature type="transmembrane region" description="Helical" evidence="1">
    <location>
        <begin position="64"/>
        <end position="91"/>
    </location>
</feature>
<keyword evidence="1" id="KW-0472">Membrane</keyword>
<dbReference type="STRING" id="363870.NG54_12850"/>
<evidence type="ECO:0008006" key="6">
    <source>
        <dbReference type="Google" id="ProtNLM"/>
    </source>
</evidence>
<proteinExistence type="predicted"/>
<evidence type="ECO:0000313" key="2">
    <source>
        <dbReference type="EMBL" id="KHD84830.1"/>
    </source>
</evidence>
<dbReference type="EMBL" id="JRUN01000040">
    <property type="protein sequence ID" value="KHD84830.1"/>
    <property type="molecule type" value="Genomic_DNA"/>
</dbReference>
<reference evidence="2 4" key="1">
    <citation type="submission" date="2014-10" db="EMBL/GenBank/DDBJ databases">
        <title>Draft genome of phytase producing Bacillus ginsengihumi strain M2.11.</title>
        <authorList>
            <person name="Toymentseva A."/>
            <person name="Boulygina E.A."/>
            <person name="Kazakov S.V."/>
            <person name="Kayumov I."/>
            <person name="Suleimanova A.D."/>
            <person name="Mardanova A.M."/>
            <person name="Maria S.N."/>
            <person name="Sergey M.Y."/>
            <person name="Sharipova M.R."/>
        </authorList>
    </citation>
    <scope>NUCLEOTIDE SEQUENCE [LARGE SCALE GENOMIC DNA]</scope>
    <source>
        <strain evidence="2 4">M2.11</strain>
    </source>
</reference>
<dbReference type="PANTHER" id="PTHR40040:SF1">
    <property type="entry name" value="MEMBRANE PROTEIN"/>
    <property type="match status" value="1"/>
</dbReference>
<keyword evidence="1" id="KW-1133">Transmembrane helix</keyword>
<keyword evidence="5" id="KW-1185">Reference proteome</keyword>
<name>A0A0A6V9K3_9BACI</name>
<keyword evidence="1" id="KW-0812">Transmembrane</keyword>
<evidence type="ECO:0000313" key="3">
    <source>
        <dbReference type="EMBL" id="NEY19676.1"/>
    </source>
</evidence>
<accession>A0A0A6V9K3</accession>
<sequence length="125" mass="13901">MDDDKRVYPLNQEDHDAVDDVDHQHRDYEEETAAEIASPVVTPLPVRRDDVREEEDDDDAVSHIYGWAALAVAILSLFFMPVILGVAAIVLGFIARKKDAATLGIWSICIGAISLIIGLFFTPFF</sequence>
<protein>
    <recommendedName>
        <fullName evidence="6">DUF4190 domain-containing protein</fullName>
    </recommendedName>
</protein>
<dbReference type="PANTHER" id="PTHR40040">
    <property type="entry name" value="SMALL HYDROPHOBIC PROTEIN-RELATED"/>
    <property type="match status" value="1"/>
</dbReference>
<dbReference type="Proteomes" id="UP000030588">
    <property type="component" value="Unassembled WGS sequence"/>
</dbReference>
<dbReference type="Proteomes" id="UP000476934">
    <property type="component" value="Unassembled WGS sequence"/>
</dbReference>
<gene>
    <name evidence="3" type="ORF">G4D61_06785</name>
    <name evidence="2" type="ORF">NG54_12850</name>
</gene>
<organism evidence="2 4">
    <name type="scientific">Heyndrickxia ginsengihumi</name>
    <dbReference type="NCBI Taxonomy" id="363870"/>
    <lineage>
        <taxon>Bacteria</taxon>
        <taxon>Bacillati</taxon>
        <taxon>Bacillota</taxon>
        <taxon>Bacilli</taxon>
        <taxon>Bacillales</taxon>
        <taxon>Bacillaceae</taxon>
        <taxon>Heyndrickxia</taxon>
    </lineage>
</organism>
<comment type="caution">
    <text evidence="2">The sequence shown here is derived from an EMBL/GenBank/DDBJ whole genome shotgun (WGS) entry which is preliminary data.</text>
</comment>
<reference evidence="3 5" key="3">
    <citation type="submission" date="2020-03" db="EMBL/GenBank/DDBJ databases">
        <title>Bacillus aquiflavi sp. nov., isolated from yellow water of strong flavor Chinese baijiu in Yibin region of China.</title>
        <authorList>
            <person name="Xie J."/>
        </authorList>
    </citation>
    <scope>NUCLEOTIDE SEQUENCE [LARGE SCALE GENOMIC DNA]</scope>
    <source>
        <strain evidence="3 5">Gsoil 114</strain>
    </source>
</reference>
<dbReference type="RefSeq" id="WP_025726695.1">
    <property type="nucleotide sequence ID" value="NZ_JAAIWK010000008.1"/>
</dbReference>
<evidence type="ECO:0000256" key="1">
    <source>
        <dbReference type="SAM" id="Phobius"/>
    </source>
</evidence>
<reference evidence="3" key="2">
    <citation type="submission" date="2020-02" db="EMBL/GenBank/DDBJ databases">
        <authorList>
            <person name="Feng H."/>
        </authorList>
    </citation>
    <scope>NUCLEOTIDE SEQUENCE [LARGE SCALE GENOMIC DNA]</scope>
    <source>
        <strain evidence="3">Gsoil 114</strain>
    </source>
</reference>
<dbReference type="EMBL" id="JAAIWK010000008">
    <property type="protein sequence ID" value="NEY19676.1"/>
    <property type="molecule type" value="Genomic_DNA"/>
</dbReference>
<dbReference type="OrthoDB" id="2943217at2"/>
<dbReference type="AlphaFoldDB" id="A0A0A6V9K3"/>
<dbReference type="InterPro" id="IPR055338">
    <property type="entry name" value="YqfX-like"/>
</dbReference>